<dbReference type="AlphaFoldDB" id="A0A1L8RCT8"/>
<dbReference type="InterPro" id="IPR005338">
    <property type="entry name" value="Anhydro_N_Ac-Mur_kinase"/>
</dbReference>
<reference evidence="2 3" key="1">
    <citation type="submission" date="2014-12" db="EMBL/GenBank/DDBJ databases">
        <title>Draft genome sequences of 29 type strains of Enterococci.</title>
        <authorList>
            <person name="Zhong Z."/>
            <person name="Sun Z."/>
            <person name="Liu W."/>
            <person name="Zhang W."/>
            <person name="Zhang H."/>
        </authorList>
    </citation>
    <scope>NUCLEOTIDE SEQUENCE [LARGE SCALE GENOMIC DNA]</scope>
    <source>
        <strain evidence="2 3">DSM 17029</strain>
    </source>
</reference>
<dbReference type="Gene3D" id="3.30.420.40">
    <property type="match status" value="2"/>
</dbReference>
<comment type="pathway">
    <text evidence="1">Amino-sugar metabolism; 1,6-anhydro-N-acetylmuramate degradation.</text>
</comment>
<dbReference type="EC" id="2.7.1.170" evidence="1"/>
<dbReference type="GO" id="GO:0009254">
    <property type="term" value="P:peptidoglycan turnover"/>
    <property type="evidence" value="ECO:0007669"/>
    <property type="project" value="UniProtKB-UniRule"/>
</dbReference>
<dbReference type="SUPFAM" id="SSF53067">
    <property type="entry name" value="Actin-like ATPase domain"/>
    <property type="match status" value="1"/>
</dbReference>
<keyword evidence="1" id="KW-0119">Carbohydrate metabolism</keyword>
<proteinExistence type="inferred from homology"/>
<keyword evidence="1" id="KW-0418">Kinase</keyword>
<keyword evidence="1" id="KW-0547">Nucleotide-binding</keyword>
<dbReference type="PANTHER" id="PTHR30605">
    <property type="entry name" value="ANHYDRO-N-ACETYLMURAMIC ACID KINASE"/>
    <property type="match status" value="1"/>
</dbReference>
<comment type="caution">
    <text evidence="2">The sequence shown here is derived from an EMBL/GenBank/DDBJ whole genome shotgun (WGS) entry which is preliminary data.</text>
</comment>
<comment type="function">
    <text evidence="1">Catalyzes the specific phosphorylation of 1,6-anhydro-N-acetylmuramic acid (anhMurNAc) with the simultaneous cleavage of the 1,6-anhydro ring, generating MurNAc-6-P. Is required for the utilization of anhMurNAc either imported from the medium or derived from its own cell wall murein, and thus plays a role in cell wall recycling.</text>
</comment>
<dbReference type="UniPathway" id="UPA00544"/>
<comment type="similarity">
    <text evidence="1">Belongs to the anhydro-N-acetylmuramic acid kinase family.</text>
</comment>
<evidence type="ECO:0000313" key="3">
    <source>
        <dbReference type="Proteomes" id="UP000181884"/>
    </source>
</evidence>
<dbReference type="STRING" id="214095.RU97_GL002607"/>
<feature type="binding site" evidence="1">
    <location>
        <begin position="3"/>
        <end position="10"/>
    </location>
    <ligand>
        <name>ATP</name>
        <dbReference type="ChEBI" id="CHEBI:30616"/>
    </ligand>
</feature>
<dbReference type="HAMAP" id="MF_01270">
    <property type="entry name" value="AnhMurNAc_kinase"/>
    <property type="match status" value="1"/>
</dbReference>
<evidence type="ECO:0000256" key="1">
    <source>
        <dbReference type="HAMAP-Rule" id="MF_01270"/>
    </source>
</evidence>
<protein>
    <recommendedName>
        <fullName evidence="1">Anhydro-N-acetylmuramic acid kinase</fullName>
        <ecNumber evidence="1">2.7.1.170</ecNumber>
    </recommendedName>
    <alternativeName>
        <fullName evidence="1">AnhMurNAc kinase</fullName>
    </alternativeName>
</protein>
<keyword evidence="1" id="KW-0808">Transferase</keyword>
<dbReference type="GO" id="GO:0005524">
    <property type="term" value="F:ATP binding"/>
    <property type="evidence" value="ECO:0007669"/>
    <property type="project" value="UniProtKB-UniRule"/>
</dbReference>
<comment type="catalytic activity">
    <reaction evidence="1">
        <text>1,6-anhydro-N-acetyl-beta-muramate + ATP + H2O = N-acetyl-D-muramate 6-phosphate + ADP + H(+)</text>
        <dbReference type="Rhea" id="RHEA:24952"/>
        <dbReference type="ChEBI" id="CHEBI:15377"/>
        <dbReference type="ChEBI" id="CHEBI:15378"/>
        <dbReference type="ChEBI" id="CHEBI:30616"/>
        <dbReference type="ChEBI" id="CHEBI:58690"/>
        <dbReference type="ChEBI" id="CHEBI:58722"/>
        <dbReference type="ChEBI" id="CHEBI:456216"/>
        <dbReference type="EC" id="2.7.1.170"/>
    </reaction>
</comment>
<dbReference type="Pfam" id="PF03702">
    <property type="entry name" value="AnmK"/>
    <property type="match status" value="1"/>
</dbReference>
<dbReference type="Proteomes" id="UP000181884">
    <property type="component" value="Unassembled WGS sequence"/>
</dbReference>
<dbReference type="NCBIfam" id="NF007148">
    <property type="entry name" value="PRK09585.3-2"/>
    <property type="match status" value="1"/>
</dbReference>
<dbReference type="CDD" id="cd24050">
    <property type="entry name" value="ASKHA_NBD_ANMK"/>
    <property type="match status" value="1"/>
</dbReference>
<gene>
    <name evidence="1" type="primary">anmK</name>
    <name evidence="2" type="ORF">RU97_GL002607</name>
</gene>
<dbReference type="EMBL" id="JXKH01000008">
    <property type="protein sequence ID" value="OJG17599.1"/>
    <property type="molecule type" value="Genomic_DNA"/>
</dbReference>
<organism evidence="2 3">
    <name type="scientific">Enterococcus canis</name>
    <dbReference type="NCBI Taxonomy" id="214095"/>
    <lineage>
        <taxon>Bacteria</taxon>
        <taxon>Bacillati</taxon>
        <taxon>Bacillota</taxon>
        <taxon>Bacilli</taxon>
        <taxon>Lactobacillales</taxon>
        <taxon>Enterococcaceae</taxon>
        <taxon>Enterococcus</taxon>
    </lineage>
</organism>
<keyword evidence="3" id="KW-1185">Reference proteome</keyword>
<dbReference type="GO" id="GO:0016773">
    <property type="term" value="F:phosphotransferase activity, alcohol group as acceptor"/>
    <property type="evidence" value="ECO:0007669"/>
    <property type="project" value="UniProtKB-UniRule"/>
</dbReference>
<dbReference type="GO" id="GO:0097175">
    <property type="term" value="P:1,6-anhydro-N-acetyl-beta-muramic acid catabolic process"/>
    <property type="evidence" value="ECO:0007669"/>
    <property type="project" value="UniProtKB-UniRule"/>
</dbReference>
<accession>A0A1L8RCT8</accession>
<evidence type="ECO:0000313" key="2">
    <source>
        <dbReference type="EMBL" id="OJG17599.1"/>
    </source>
</evidence>
<dbReference type="GO" id="GO:0016301">
    <property type="term" value="F:kinase activity"/>
    <property type="evidence" value="ECO:0007669"/>
    <property type="project" value="UniProtKB-KW"/>
</dbReference>
<dbReference type="NCBIfam" id="NF007142">
    <property type="entry name" value="PRK09585.2-1"/>
    <property type="match status" value="1"/>
</dbReference>
<name>A0A1L8RCT8_9ENTE</name>
<dbReference type="PANTHER" id="PTHR30605:SF0">
    <property type="entry name" value="ANHYDRO-N-ACETYLMURAMIC ACID KINASE"/>
    <property type="match status" value="1"/>
</dbReference>
<dbReference type="UniPathway" id="UPA00343"/>
<dbReference type="GO" id="GO:0006040">
    <property type="term" value="P:amino sugar metabolic process"/>
    <property type="evidence" value="ECO:0007669"/>
    <property type="project" value="InterPro"/>
</dbReference>
<sequence length="369" mass="40668">MSGTSLDGVDVALVDIYSKEDSLSVELLKFQTYDYSAELLSLLKKVINDAQVTLQEISYLNFALGELYSQCCLQLCAEASISCEELSFIASHGQTLYHQPEKQDMYTSNTFQVGESAIIAQRLQTTVVSNFREADMAAGGQGAPIVPFSEILLYRTHEKNRILQNIGGIGNLTFIKKDAQLEDVIAFDTGPGNMVIDALTKHFFNQAYDKDGSYGERGVPNRVFVEKYMNMPYFKQPFPKTTGREMFGQHFVEQILQEWSMSPVDFIASATLFTAKSIAYHVKQLVNEQTELIVGGGGAYNPTLLKMLREELPASISVITQEDLGISSDAKEAVAMAILGKYTLEAHANNVPNATGANSSVILGKITLY</sequence>
<keyword evidence="1" id="KW-0067">ATP-binding</keyword>
<comment type="pathway">
    <text evidence="1">Cell wall biogenesis; peptidoglycan recycling.</text>
</comment>
<dbReference type="InterPro" id="IPR043129">
    <property type="entry name" value="ATPase_NBD"/>
</dbReference>